<feature type="transmembrane region" description="Helical" evidence="1">
    <location>
        <begin position="74"/>
        <end position="95"/>
    </location>
</feature>
<evidence type="ECO:0000259" key="2">
    <source>
        <dbReference type="Pfam" id="PF25953"/>
    </source>
</evidence>
<proteinExistence type="predicted"/>
<evidence type="ECO:0000256" key="1">
    <source>
        <dbReference type="SAM" id="Phobius"/>
    </source>
</evidence>
<comment type="caution">
    <text evidence="3">The sequence shown here is derived from an EMBL/GenBank/DDBJ whole genome shotgun (WGS) entry which is preliminary data.</text>
</comment>
<dbReference type="EMBL" id="JBHSWW010000216">
    <property type="protein sequence ID" value="MFC6754211.1"/>
    <property type="molecule type" value="Genomic_DNA"/>
</dbReference>
<protein>
    <recommendedName>
        <fullName evidence="2">DUF7991 domain-containing protein</fullName>
    </recommendedName>
</protein>
<dbReference type="Pfam" id="PF25953">
    <property type="entry name" value="DUF7991"/>
    <property type="match status" value="1"/>
</dbReference>
<keyword evidence="1" id="KW-0812">Transmembrane</keyword>
<dbReference type="AlphaFoldDB" id="A0ABD5SCH7"/>
<sequence length="107" mass="11732">MIALFGFALVLALVAFHTFLAGVTTRFFRLRLSTSWGWVLYTVILTPTLLLVSTLLFAGFFGVGAGIDLRSPTVVILLLVVLPAVLGAAIDYLYIEPPDEYELPDTR</sequence>
<evidence type="ECO:0000313" key="4">
    <source>
        <dbReference type="Proteomes" id="UP001596442"/>
    </source>
</evidence>
<feature type="domain" description="DUF7991" evidence="2">
    <location>
        <begin position="1"/>
        <end position="106"/>
    </location>
</feature>
<feature type="transmembrane region" description="Helical" evidence="1">
    <location>
        <begin position="37"/>
        <end position="62"/>
    </location>
</feature>
<keyword evidence="4" id="KW-1185">Reference proteome</keyword>
<evidence type="ECO:0000313" key="3">
    <source>
        <dbReference type="EMBL" id="MFC6754211.1"/>
    </source>
</evidence>
<accession>A0ABD5SCH7</accession>
<dbReference type="InterPro" id="IPR058304">
    <property type="entry name" value="DUF7991"/>
</dbReference>
<keyword evidence="1" id="KW-0472">Membrane</keyword>
<keyword evidence="1" id="KW-1133">Transmembrane helix</keyword>
<reference evidence="3 4" key="1">
    <citation type="journal article" date="2019" name="Int. J. Syst. Evol. Microbiol.">
        <title>The Global Catalogue of Microorganisms (GCM) 10K type strain sequencing project: providing services to taxonomists for standard genome sequencing and annotation.</title>
        <authorList>
            <consortium name="The Broad Institute Genomics Platform"/>
            <consortium name="The Broad Institute Genome Sequencing Center for Infectious Disease"/>
            <person name="Wu L."/>
            <person name="Ma J."/>
        </authorList>
    </citation>
    <scope>NUCLEOTIDE SEQUENCE [LARGE SCALE GENOMIC DNA]</scope>
    <source>
        <strain evidence="3 4">CGMCC 1.3239</strain>
    </source>
</reference>
<dbReference type="Proteomes" id="UP001596442">
    <property type="component" value="Unassembled WGS sequence"/>
</dbReference>
<name>A0ABD5SCH7_9EURY</name>
<organism evidence="3 4">
    <name type="scientific">Halorubrum tibetense</name>
    <dbReference type="NCBI Taxonomy" id="175631"/>
    <lineage>
        <taxon>Archaea</taxon>
        <taxon>Methanobacteriati</taxon>
        <taxon>Methanobacteriota</taxon>
        <taxon>Stenosarchaea group</taxon>
        <taxon>Halobacteria</taxon>
        <taxon>Halobacteriales</taxon>
        <taxon>Haloferacaceae</taxon>
        <taxon>Halorubrum</taxon>
    </lineage>
</organism>
<gene>
    <name evidence="3" type="ORF">ACFQEU_12165</name>
</gene>
<dbReference type="RefSeq" id="WP_379782502.1">
    <property type="nucleotide sequence ID" value="NZ_JBHSWW010000216.1"/>
</dbReference>